<reference evidence="2 3" key="1">
    <citation type="journal article" date="2013" name="PLoS ONE">
        <title>The first genomic and proteomic characterization of a deep-sea sulfate reducer: insights into the piezophilic lifestyle of Desulfovibrio piezophilus.</title>
        <authorList>
            <person name="Pradel N."/>
            <person name="Ji B."/>
            <person name="Gimenez G."/>
            <person name="Talla E."/>
            <person name="Lenoble P."/>
            <person name="Garel M."/>
            <person name="Tamburini C."/>
            <person name="Fourquet P."/>
            <person name="Lebrun R."/>
            <person name="Bertin P."/>
            <person name="Denis Y."/>
            <person name="Pophillat M."/>
            <person name="Barbe V."/>
            <person name="Ollivier B."/>
            <person name="Dolla A."/>
        </authorList>
    </citation>
    <scope>NUCLEOTIDE SEQUENCE [LARGE SCALE GENOMIC DNA]</scope>
    <source>
        <strain evidence="3">DSM 10523 / SB164P1</strain>
    </source>
</reference>
<dbReference type="STRING" id="1322246.BN4_11918"/>
<feature type="transmembrane region" description="Helical" evidence="1">
    <location>
        <begin position="6"/>
        <end position="29"/>
    </location>
</feature>
<name>M1WWI4_PSEP2</name>
<accession>M1WWI4</accession>
<dbReference type="KEGG" id="dpi:BN4_11918"/>
<sequence length="108" mass="11975">MVDMHQYWIVVLGIGLGTFLIRFSFILIIDKITLPETVQRMLRFIPASVMPALVVPAVLLHKNGVATFAGWDRILAALIAVLVAWKTRSILATIGSGMVSLWILKTMI</sequence>
<dbReference type="PATRIC" id="fig|879567.3.peg.2029"/>
<keyword evidence="1" id="KW-0472">Membrane</keyword>
<keyword evidence="1" id="KW-0812">Transmembrane</keyword>
<dbReference type="Proteomes" id="UP000011724">
    <property type="component" value="Chromosome"/>
</dbReference>
<reference evidence="3" key="2">
    <citation type="journal article" date="2013" name="Stand. Genomic Sci.">
        <title>Complete genome sequence of Desulfocapsa sulfexigens, a marine deltaproteobacterium specialized in disproportionating inorganic sulfur compounds.</title>
        <authorList>
            <person name="Finster K.W."/>
            <person name="Kjeldsen K.U."/>
            <person name="Kube M."/>
            <person name="Reinhardt R."/>
            <person name="Mussmann M."/>
            <person name="Amann R."/>
            <person name="Schreiber L."/>
        </authorList>
    </citation>
    <scope>NUCLEOTIDE SEQUENCE [LARGE SCALE GENOMIC DNA]</scope>
    <source>
        <strain evidence="3">DSM 10523 / SB164P1</strain>
    </source>
</reference>
<dbReference type="HOGENOM" id="CLU_157896_1_0_7"/>
<dbReference type="AlphaFoldDB" id="M1WWI4"/>
<evidence type="ECO:0000256" key="1">
    <source>
        <dbReference type="SAM" id="Phobius"/>
    </source>
</evidence>
<protein>
    <submittedName>
        <fullName evidence="2">Branched-chain amino acid transport</fullName>
    </submittedName>
</protein>
<dbReference type="InterPro" id="IPR008407">
    <property type="entry name" value="Brnchd-chn_aa_trnsp_AzlD"/>
</dbReference>
<dbReference type="eggNOG" id="COG4392">
    <property type="taxonomic scope" value="Bacteria"/>
</dbReference>
<dbReference type="EMBL" id="FO203427">
    <property type="protein sequence ID" value="CCH49153.1"/>
    <property type="molecule type" value="Genomic_DNA"/>
</dbReference>
<proteinExistence type="predicted"/>
<keyword evidence="1" id="KW-1133">Transmembrane helix</keyword>
<gene>
    <name evidence="2" type="ordered locus">BN4_11918</name>
</gene>
<keyword evidence="3" id="KW-1185">Reference proteome</keyword>
<evidence type="ECO:0000313" key="2">
    <source>
        <dbReference type="EMBL" id="CCH49153.1"/>
    </source>
</evidence>
<feature type="transmembrane region" description="Helical" evidence="1">
    <location>
        <begin position="74"/>
        <end position="104"/>
    </location>
</feature>
<dbReference type="BioCyc" id="DPIE1322246:BN4_RS09620-MONOMER"/>
<feature type="transmembrane region" description="Helical" evidence="1">
    <location>
        <begin position="41"/>
        <end position="62"/>
    </location>
</feature>
<dbReference type="Pfam" id="PF05437">
    <property type="entry name" value="AzlD"/>
    <property type="match status" value="1"/>
</dbReference>
<evidence type="ECO:0000313" key="3">
    <source>
        <dbReference type="Proteomes" id="UP000011724"/>
    </source>
</evidence>
<organism evidence="2 3">
    <name type="scientific">Pseudodesulfovibrio piezophilus (strain DSM 21447 / JCM 15486 / C1TLV30)</name>
    <name type="common">Desulfovibrio piezophilus</name>
    <dbReference type="NCBI Taxonomy" id="1322246"/>
    <lineage>
        <taxon>Bacteria</taxon>
        <taxon>Pseudomonadati</taxon>
        <taxon>Thermodesulfobacteriota</taxon>
        <taxon>Desulfovibrionia</taxon>
        <taxon>Desulfovibrionales</taxon>
        <taxon>Desulfovibrionaceae</taxon>
    </lineage>
</organism>